<keyword evidence="2" id="KW-0812">Transmembrane</keyword>
<dbReference type="EMBL" id="JAKELL010000001">
    <property type="protein sequence ID" value="KAH9001225.1"/>
    <property type="molecule type" value="Genomic_DNA"/>
</dbReference>
<organism evidence="3 4">
    <name type="scientific">Lactarius akahatsu</name>
    <dbReference type="NCBI Taxonomy" id="416441"/>
    <lineage>
        <taxon>Eukaryota</taxon>
        <taxon>Fungi</taxon>
        <taxon>Dikarya</taxon>
        <taxon>Basidiomycota</taxon>
        <taxon>Agaricomycotina</taxon>
        <taxon>Agaricomycetes</taxon>
        <taxon>Russulales</taxon>
        <taxon>Russulaceae</taxon>
        <taxon>Lactarius</taxon>
    </lineage>
</organism>
<feature type="transmembrane region" description="Helical" evidence="2">
    <location>
        <begin position="156"/>
        <end position="184"/>
    </location>
</feature>
<evidence type="ECO:0000256" key="2">
    <source>
        <dbReference type="SAM" id="Phobius"/>
    </source>
</evidence>
<evidence type="ECO:0000313" key="3">
    <source>
        <dbReference type="EMBL" id="KAH9001225.1"/>
    </source>
</evidence>
<accession>A0AAD4QD05</accession>
<keyword evidence="2" id="KW-1133">Transmembrane helix</keyword>
<keyword evidence="2" id="KW-0472">Membrane</keyword>
<feature type="transmembrane region" description="Helical" evidence="2">
    <location>
        <begin position="21"/>
        <end position="45"/>
    </location>
</feature>
<proteinExistence type="predicted"/>
<keyword evidence="4" id="KW-1185">Reference proteome</keyword>
<comment type="caution">
    <text evidence="3">The sequence shown here is derived from an EMBL/GenBank/DDBJ whole genome shotgun (WGS) entry which is preliminary data.</text>
</comment>
<feature type="transmembrane region" description="Helical" evidence="2">
    <location>
        <begin position="114"/>
        <end position="135"/>
    </location>
</feature>
<protein>
    <submittedName>
        <fullName evidence="3">Uncharacterized protein</fullName>
    </submittedName>
</protein>
<evidence type="ECO:0000313" key="4">
    <source>
        <dbReference type="Proteomes" id="UP001201163"/>
    </source>
</evidence>
<gene>
    <name evidence="3" type="ORF">EDB92DRAFT_1963301</name>
</gene>
<feature type="transmembrane region" description="Helical" evidence="2">
    <location>
        <begin position="57"/>
        <end position="76"/>
    </location>
</feature>
<sequence>MAITAAGQSKIALKDMLPVPRLIPSFFPSTGWLGLVLGLCIRTYFVPSESGGAGSPSSLLVLLCFTWAALFAVFLTHEWSHLDKFQKIVVLCLSSLYGFTGILLYLMAVVQFRFWWDVARVVSLLVIHTGGSLVFMHYRNSFPCRGFGTETVCRQFTFAIFIGCCVFTVTMLFFAIILGIMAFLPRPVESNGEEDFPPSPASFKAGSLYDGRPPSFHSFDPRMDYDDKSAFPDESLSSARALALANRALQEPPRLWQGFQTRNSTDDPTYAQTMIARTDSPMKPPGVDAKKADSFYNPFSSPSPPPLPVYTPASETGNEPPSVPLTIPGRLPTVPELMYGARGMTSDSMPHDRAAPYTLTINTDPSANSLPATFRGSHQPRHLYPDPVQNAMPRVSSFHSATASIHSKWAMSPSHVLPPPDFTSGAGGLQDLPTLYHARDTTLKRNASVPNVTAPNHGGNLARRSYILPVTESALQRRGSDGQVVDQAQWQRLVLGAAAKP</sequence>
<reference evidence="3" key="1">
    <citation type="submission" date="2022-01" db="EMBL/GenBank/DDBJ databases">
        <title>Comparative genomics reveals a dynamic genome evolution in the ectomycorrhizal milk-cap (Lactarius) mushrooms.</title>
        <authorList>
            <consortium name="DOE Joint Genome Institute"/>
            <person name="Lebreton A."/>
            <person name="Tang N."/>
            <person name="Kuo A."/>
            <person name="LaButti K."/>
            <person name="Drula E."/>
            <person name="Barry K."/>
            <person name="Clum A."/>
            <person name="Lipzen A."/>
            <person name="Mousain D."/>
            <person name="Ng V."/>
            <person name="Wang R."/>
            <person name="Wang X."/>
            <person name="Dai Y."/>
            <person name="Henrissat B."/>
            <person name="Grigoriev I.V."/>
            <person name="Guerin-Laguette A."/>
            <person name="Yu F."/>
            <person name="Martin F.M."/>
        </authorList>
    </citation>
    <scope>NUCLEOTIDE SEQUENCE</scope>
    <source>
        <strain evidence="3">QP</strain>
    </source>
</reference>
<dbReference type="AlphaFoldDB" id="A0AAD4QD05"/>
<evidence type="ECO:0000256" key="1">
    <source>
        <dbReference type="SAM" id="MobiDB-lite"/>
    </source>
</evidence>
<name>A0AAD4QD05_9AGAM</name>
<feature type="transmembrane region" description="Helical" evidence="2">
    <location>
        <begin position="88"/>
        <end position="108"/>
    </location>
</feature>
<feature type="region of interest" description="Disordered" evidence="1">
    <location>
        <begin position="309"/>
        <end position="329"/>
    </location>
</feature>
<dbReference type="Proteomes" id="UP001201163">
    <property type="component" value="Unassembled WGS sequence"/>
</dbReference>